<evidence type="ECO:0000313" key="4">
    <source>
        <dbReference type="Proteomes" id="UP000887116"/>
    </source>
</evidence>
<name>A0A8X6FYH2_TRICU</name>
<feature type="region of interest" description="Disordered" evidence="1">
    <location>
        <begin position="1"/>
        <end position="23"/>
    </location>
</feature>
<gene>
    <name evidence="2" type="ORF">TNCT_434081</name>
    <name evidence="3" type="ORF">TNCT_473631</name>
</gene>
<reference evidence="2" key="1">
    <citation type="submission" date="2020-07" db="EMBL/GenBank/DDBJ databases">
        <title>Multicomponent nature underlies the extraordinary mechanical properties of spider dragline silk.</title>
        <authorList>
            <person name="Kono N."/>
            <person name="Nakamura H."/>
            <person name="Mori M."/>
            <person name="Yoshida Y."/>
            <person name="Ohtoshi R."/>
            <person name="Malay A.D."/>
            <person name="Moran D.A.P."/>
            <person name="Tomita M."/>
            <person name="Numata K."/>
            <person name="Arakawa K."/>
        </authorList>
    </citation>
    <scope>NUCLEOTIDE SEQUENCE</scope>
</reference>
<sequence>MNTKMLRKRNRVVQKPGSSLPEAEVTMETRALPLAESPFRLTQTHCCLRRFSVLPEPQKIKLFSKSSASDTFEKNNHLLRQDMDS</sequence>
<dbReference type="EMBL" id="BMAO01025724">
    <property type="protein sequence ID" value="GFR04493.1"/>
    <property type="molecule type" value="Genomic_DNA"/>
</dbReference>
<keyword evidence="4" id="KW-1185">Reference proteome</keyword>
<feature type="compositionally biased region" description="Basic residues" evidence="1">
    <location>
        <begin position="1"/>
        <end position="12"/>
    </location>
</feature>
<evidence type="ECO:0000313" key="2">
    <source>
        <dbReference type="EMBL" id="GFQ91766.1"/>
    </source>
</evidence>
<dbReference type="EMBL" id="BMAO01004023">
    <property type="protein sequence ID" value="GFQ91766.1"/>
    <property type="molecule type" value="Genomic_DNA"/>
</dbReference>
<accession>A0A8X6FYH2</accession>
<dbReference type="AlphaFoldDB" id="A0A8X6FYH2"/>
<protein>
    <submittedName>
        <fullName evidence="2">Uncharacterized protein</fullName>
    </submittedName>
</protein>
<evidence type="ECO:0000313" key="3">
    <source>
        <dbReference type="EMBL" id="GFR04493.1"/>
    </source>
</evidence>
<organism evidence="2 4">
    <name type="scientific">Trichonephila clavata</name>
    <name type="common">Joro spider</name>
    <name type="synonym">Nephila clavata</name>
    <dbReference type="NCBI Taxonomy" id="2740835"/>
    <lineage>
        <taxon>Eukaryota</taxon>
        <taxon>Metazoa</taxon>
        <taxon>Ecdysozoa</taxon>
        <taxon>Arthropoda</taxon>
        <taxon>Chelicerata</taxon>
        <taxon>Arachnida</taxon>
        <taxon>Araneae</taxon>
        <taxon>Araneomorphae</taxon>
        <taxon>Entelegynae</taxon>
        <taxon>Araneoidea</taxon>
        <taxon>Nephilidae</taxon>
        <taxon>Trichonephila</taxon>
    </lineage>
</organism>
<evidence type="ECO:0000256" key="1">
    <source>
        <dbReference type="SAM" id="MobiDB-lite"/>
    </source>
</evidence>
<proteinExistence type="predicted"/>
<comment type="caution">
    <text evidence="2">The sequence shown here is derived from an EMBL/GenBank/DDBJ whole genome shotgun (WGS) entry which is preliminary data.</text>
</comment>
<dbReference type="Proteomes" id="UP000887116">
    <property type="component" value="Unassembled WGS sequence"/>
</dbReference>